<dbReference type="EMBL" id="PDYG01000074">
    <property type="protein sequence ID" value="PHU37208.1"/>
    <property type="molecule type" value="Genomic_DNA"/>
</dbReference>
<dbReference type="InterPro" id="IPR036178">
    <property type="entry name" value="Formintransfe-cycloase-like_sf"/>
</dbReference>
<dbReference type="Pfam" id="PF04961">
    <property type="entry name" value="FTCD_C"/>
    <property type="match status" value="1"/>
</dbReference>
<organism evidence="2 3">
    <name type="scientific">Agathobacter ruminis</name>
    <dbReference type="NCBI Taxonomy" id="1712665"/>
    <lineage>
        <taxon>Bacteria</taxon>
        <taxon>Bacillati</taxon>
        <taxon>Bacillota</taxon>
        <taxon>Clostridia</taxon>
        <taxon>Lachnospirales</taxon>
        <taxon>Lachnospiraceae</taxon>
        <taxon>Agathobacter</taxon>
    </lineage>
</organism>
<dbReference type="SUPFAM" id="SSF101262">
    <property type="entry name" value="Methenyltetrahydrofolate cyclohydrolase-like"/>
    <property type="match status" value="1"/>
</dbReference>
<accession>A0A2G3E1R2</accession>
<evidence type="ECO:0000313" key="2">
    <source>
        <dbReference type="EMBL" id="PHU37208.1"/>
    </source>
</evidence>
<sequence length="204" mass="21868">MNFTEQSLRKFTEQLASKTPVPGGGGAAAYAGALAAALADMVGEFTVGKKKYAKVEPEIRLAMQKAQELREQLLACIEKDAAAFEPLSKAYAIPKDDPDRDTVMEACLQQAAAVPMEILDLSAQVIQLADEFAKNGSIMMLSDAACAAAIGLAALKSAAVNVKINTKSMKDRTCAKELDEKTDCMLKEFSSLADLVFESVYAKY</sequence>
<comment type="caution">
    <text evidence="2">The sequence shown here is derived from an EMBL/GenBank/DDBJ whole genome shotgun (WGS) entry which is preliminary data.</text>
</comment>
<name>A0A2G3E1R2_9FIRM</name>
<dbReference type="Proteomes" id="UP000224563">
    <property type="component" value="Unassembled WGS sequence"/>
</dbReference>
<gene>
    <name evidence="2" type="ORF">CSX02_09375</name>
</gene>
<dbReference type="AlphaFoldDB" id="A0A2G3E1R2"/>
<keyword evidence="3" id="KW-1185">Reference proteome</keyword>
<dbReference type="Gene3D" id="1.20.120.680">
    <property type="entry name" value="Formiminotetrahydrofolate cyclodeaminase monomer, up-and-down helical bundle"/>
    <property type="match status" value="1"/>
</dbReference>
<feature type="domain" description="Cyclodeaminase/cyclohydrolase" evidence="1">
    <location>
        <begin position="7"/>
        <end position="182"/>
    </location>
</feature>
<dbReference type="InterPro" id="IPR007044">
    <property type="entry name" value="Cyclodeamin/CycHdrlase"/>
</dbReference>
<dbReference type="RefSeq" id="WP_099386488.1">
    <property type="nucleotide sequence ID" value="NZ_JANSWH010000039.1"/>
</dbReference>
<reference evidence="2 3" key="1">
    <citation type="submission" date="2017-10" db="EMBL/GenBank/DDBJ databases">
        <title>Resolving the taxonomy of Roseburia spp., Eubacterium rectale and Agathobacter spp. through phylogenomic analysis.</title>
        <authorList>
            <person name="Sheridan P.O."/>
            <person name="Walker A.W."/>
            <person name="Duncan S.H."/>
            <person name="Scott K.P."/>
            <person name="Toole P.W.O."/>
            <person name="Luis P."/>
            <person name="Flint H.J."/>
        </authorList>
    </citation>
    <scope>NUCLEOTIDE SEQUENCE [LARGE SCALE GENOMIC DNA]</scope>
    <source>
        <strain evidence="2 3">JK623</strain>
    </source>
</reference>
<evidence type="ECO:0000259" key="1">
    <source>
        <dbReference type="Pfam" id="PF04961"/>
    </source>
</evidence>
<proteinExistence type="predicted"/>
<protein>
    <submittedName>
        <fullName evidence="2">Sugar ABC transporter substrate-binding protein</fullName>
    </submittedName>
</protein>
<dbReference type="GO" id="GO:0003824">
    <property type="term" value="F:catalytic activity"/>
    <property type="evidence" value="ECO:0007669"/>
    <property type="project" value="InterPro"/>
</dbReference>
<evidence type="ECO:0000313" key="3">
    <source>
        <dbReference type="Proteomes" id="UP000224563"/>
    </source>
</evidence>
<reference evidence="2 3" key="2">
    <citation type="submission" date="2017-10" db="EMBL/GenBank/DDBJ databases">
        <authorList>
            <person name="Banno H."/>
            <person name="Chua N.-H."/>
        </authorList>
    </citation>
    <scope>NUCLEOTIDE SEQUENCE [LARGE SCALE GENOMIC DNA]</scope>
    <source>
        <strain evidence="2 3">JK623</strain>
    </source>
</reference>